<comment type="caution">
    <text evidence="1">The sequence shown here is derived from an EMBL/GenBank/DDBJ whole genome shotgun (WGS) entry which is preliminary data.</text>
</comment>
<dbReference type="Proteomes" id="UP001501585">
    <property type="component" value="Unassembled WGS sequence"/>
</dbReference>
<gene>
    <name evidence="1" type="ORF">GCM10009799_31920</name>
</gene>
<protein>
    <submittedName>
        <fullName evidence="1">Uncharacterized protein</fullName>
    </submittedName>
</protein>
<dbReference type="EMBL" id="BAAAPC010000013">
    <property type="protein sequence ID" value="GAA2002412.1"/>
    <property type="molecule type" value="Genomic_DNA"/>
</dbReference>
<name>A0ABN2T9C1_9ACTN</name>
<proteinExistence type="predicted"/>
<organism evidence="1 2">
    <name type="scientific">Nocardiopsis rhodophaea</name>
    <dbReference type="NCBI Taxonomy" id="280238"/>
    <lineage>
        <taxon>Bacteria</taxon>
        <taxon>Bacillati</taxon>
        <taxon>Actinomycetota</taxon>
        <taxon>Actinomycetes</taxon>
        <taxon>Streptosporangiales</taxon>
        <taxon>Nocardiopsidaceae</taxon>
        <taxon>Nocardiopsis</taxon>
    </lineage>
</organism>
<evidence type="ECO:0000313" key="1">
    <source>
        <dbReference type="EMBL" id="GAA2002412.1"/>
    </source>
</evidence>
<keyword evidence="2" id="KW-1185">Reference proteome</keyword>
<accession>A0ABN2T9C1</accession>
<evidence type="ECO:0000313" key="2">
    <source>
        <dbReference type="Proteomes" id="UP001501585"/>
    </source>
</evidence>
<reference evidence="1 2" key="1">
    <citation type="journal article" date="2019" name="Int. J. Syst. Evol. Microbiol.">
        <title>The Global Catalogue of Microorganisms (GCM) 10K type strain sequencing project: providing services to taxonomists for standard genome sequencing and annotation.</title>
        <authorList>
            <consortium name="The Broad Institute Genomics Platform"/>
            <consortium name="The Broad Institute Genome Sequencing Center for Infectious Disease"/>
            <person name="Wu L."/>
            <person name="Ma J."/>
        </authorList>
    </citation>
    <scope>NUCLEOTIDE SEQUENCE [LARGE SCALE GENOMIC DNA]</scope>
    <source>
        <strain evidence="1 2">JCM 15313</strain>
    </source>
</reference>
<sequence>MKKADSFKEAGKMYRISAPAGRKPRARSRTAVGTGIATILLGVRPRPGRARAPITAKTARFAAKGPPVRPPKCGDRATRLVKTQVMS</sequence>